<accession>A0AAJ2N3L4</accession>
<proteinExistence type="predicted"/>
<organism evidence="1 2">
    <name type="scientific">Paenibacillus suaedae</name>
    <dbReference type="NCBI Taxonomy" id="3077233"/>
    <lineage>
        <taxon>Bacteria</taxon>
        <taxon>Bacillati</taxon>
        <taxon>Bacillota</taxon>
        <taxon>Bacilli</taxon>
        <taxon>Bacillales</taxon>
        <taxon>Paenibacillaceae</taxon>
        <taxon>Paenibacillus</taxon>
    </lineage>
</organism>
<evidence type="ECO:0008006" key="3">
    <source>
        <dbReference type="Google" id="ProtNLM"/>
    </source>
</evidence>
<evidence type="ECO:0000313" key="1">
    <source>
        <dbReference type="EMBL" id="MDT8976437.1"/>
    </source>
</evidence>
<protein>
    <recommendedName>
        <fullName evidence="3">Lipoprotein</fullName>
    </recommendedName>
</protein>
<keyword evidence="2" id="KW-1185">Reference proteome</keyword>
<sequence length="129" mass="14913">MKVKRSSFLFFTILVIFTLFTLTSCGKEQVFKGSGEFWNVKVVQNSVPDHFEIGFEYIGQESLLNSFEFKFLNSDFNASGSTQINKEPPYIYSVKYVKEQDAGEKLQTDSLKAKIKWNNKEEEVTLSKR</sequence>
<name>A0AAJ2N3L4_9BACL</name>
<dbReference type="EMBL" id="JAVYAA010000002">
    <property type="protein sequence ID" value="MDT8976437.1"/>
    <property type="molecule type" value="Genomic_DNA"/>
</dbReference>
<evidence type="ECO:0000313" key="2">
    <source>
        <dbReference type="Proteomes" id="UP001250538"/>
    </source>
</evidence>
<comment type="caution">
    <text evidence="1">The sequence shown here is derived from an EMBL/GenBank/DDBJ whole genome shotgun (WGS) entry which is preliminary data.</text>
</comment>
<reference evidence="2" key="1">
    <citation type="submission" date="2023-09" db="EMBL/GenBank/DDBJ databases">
        <title>Paenibacillus sp. chi10 Genome sequencing and assembly.</title>
        <authorList>
            <person name="Kim I."/>
        </authorList>
    </citation>
    <scope>NUCLEOTIDE SEQUENCE [LARGE SCALE GENOMIC DNA]</scope>
    <source>
        <strain evidence="2">chi10</strain>
    </source>
</reference>
<dbReference type="PROSITE" id="PS51257">
    <property type="entry name" value="PROKAR_LIPOPROTEIN"/>
    <property type="match status" value="1"/>
</dbReference>
<dbReference type="Proteomes" id="UP001250538">
    <property type="component" value="Unassembled WGS sequence"/>
</dbReference>
<dbReference type="AlphaFoldDB" id="A0AAJ2N3L4"/>
<dbReference type="RefSeq" id="WP_315745006.1">
    <property type="nucleotide sequence ID" value="NZ_JAVYAA010000002.1"/>
</dbReference>
<gene>
    <name evidence="1" type="ORF">RQP50_09310</name>
</gene>